<dbReference type="Pfam" id="PF02321">
    <property type="entry name" value="OEP"/>
    <property type="match status" value="2"/>
</dbReference>
<dbReference type="GO" id="GO:0009279">
    <property type="term" value="C:cell outer membrane"/>
    <property type="evidence" value="ECO:0007669"/>
    <property type="project" value="UniProtKB-SubCell"/>
</dbReference>
<gene>
    <name evidence="9" type="ORF">HDE68_003238</name>
</gene>
<dbReference type="Proteomes" id="UP000537204">
    <property type="component" value="Unassembled WGS sequence"/>
</dbReference>
<evidence type="ECO:0000256" key="5">
    <source>
        <dbReference type="ARBA" id="ARBA00022692"/>
    </source>
</evidence>
<keyword evidence="4" id="KW-1134">Transmembrane beta strand</keyword>
<dbReference type="Gene3D" id="1.20.1600.10">
    <property type="entry name" value="Outer membrane efflux proteins (OEP)"/>
    <property type="match status" value="1"/>
</dbReference>
<dbReference type="InterPro" id="IPR051906">
    <property type="entry name" value="TolC-like"/>
</dbReference>
<proteinExistence type="inferred from homology"/>
<evidence type="ECO:0000256" key="6">
    <source>
        <dbReference type="ARBA" id="ARBA00023136"/>
    </source>
</evidence>
<feature type="chain" id="PRO_5030988550" evidence="8">
    <location>
        <begin position="23"/>
        <end position="456"/>
    </location>
</feature>
<dbReference type="SUPFAM" id="SSF56954">
    <property type="entry name" value="Outer membrane efflux proteins (OEP)"/>
    <property type="match status" value="1"/>
</dbReference>
<evidence type="ECO:0000313" key="9">
    <source>
        <dbReference type="EMBL" id="MBB5637323.1"/>
    </source>
</evidence>
<evidence type="ECO:0000256" key="1">
    <source>
        <dbReference type="ARBA" id="ARBA00004442"/>
    </source>
</evidence>
<evidence type="ECO:0000313" key="10">
    <source>
        <dbReference type="Proteomes" id="UP000537204"/>
    </source>
</evidence>
<dbReference type="RefSeq" id="WP_183883208.1">
    <property type="nucleotide sequence ID" value="NZ_JACHCE010000005.1"/>
</dbReference>
<evidence type="ECO:0000256" key="8">
    <source>
        <dbReference type="SAM" id="SignalP"/>
    </source>
</evidence>
<keyword evidence="5" id="KW-0812">Transmembrane</keyword>
<keyword evidence="3" id="KW-0813">Transport</keyword>
<dbReference type="AlphaFoldDB" id="A0A7W8ZNJ4"/>
<dbReference type="PANTHER" id="PTHR30026">
    <property type="entry name" value="OUTER MEMBRANE PROTEIN TOLC"/>
    <property type="match status" value="1"/>
</dbReference>
<reference evidence="9 10" key="1">
    <citation type="submission" date="2020-08" db="EMBL/GenBank/DDBJ databases">
        <title>Genomic Encyclopedia of Type Strains, Phase IV (KMG-V): Genome sequencing to study the core and pangenomes of soil and plant-associated prokaryotes.</title>
        <authorList>
            <person name="Whitman W."/>
        </authorList>
    </citation>
    <scope>NUCLEOTIDE SEQUENCE [LARGE SCALE GENOMIC DNA]</scope>
    <source>
        <strain evidence="9 10">S3M1</strain>
    </source>
</reference>
<keyword evidence="7" id="KW-0998">Cell outer membrane</keyword>
<comment type="subcellular location">
    <subcellularLocation>
        <location evidence="1">Cell outer membrane</location>
    </subcellularLocation>
</comment>
<evidence type="ECO:0000256" key="4">
    <source>
        <dbReference type="ARBA" id="ARBA00022452"/>
    </source>
</evidence>
<evidence type="ECO:0000256" key="3">
    <source>
        <dbReference type="ARBA" id="ARBA00022448"/>
    </source>
</evidence>
<keyword evidence="8" id="KW-0732">Signal</keyword>
<comment type="similarity">
    <text evidence="2">Belongs to the outer membrane factor (OMF) (TC 1.B.17) family.</text>
</comment>
<comment type="caution">
    <text evidence="9">The sequence shown here is derived from an EMBL/GenBank/DDBJ whole genome shotgun (WGS) entry which is preliminary data.</text>
</comment>
<dbReference type="GO" id="GO:1990281">
    <property type="term" value="C:efflux pump complex"/>
    <property type="evidence" value="ECO:0007669"/>
    <property type="project" value="TreeGrafter"/>
</dbReference>
<keyword evidence="6" id="KW-0472">Membrane</keyword>
<evidence type="ECO:0000256" key="7">
    <source>
        <dbReference type="ARBA" id="ARBA00023237"/>
    </source>
</evidence>
<evidence type="ECO:0000256" key="2">
    <source>
        <dbReference type="ARBA" id="ARBA00007613"/>
    </source>
</evidence>
<dbReference type="PANTHER" id="PTHR30026:SF20">
    <property type="entry name" value="OUTER MEMBRANE PROTEIN TOLC"/>
    <property type="match status" value="1"/>
</dbReference>
<protein>
    <submittedName>
        <fullName evidence="9">Outer membrane protein TolC</fullName>
    </submittedName>
</protein>
<dbReference type="EMBL" id="JACHCE010000005">
    <property type="protein sequence ID" value="MBB5637323.1"/>
    <property type="molecule type" value="Genomic_DNA"/>
</dbReference>
<dbReference type="GO" id="GO:0015288">
    <property type="term" value="F:porin activity"/>
    <property type="evidence" value="ECO:0007669"/>
    <property type="project" value="TreeGrafter"/>
</dbReference>
<sequence>MMKYNLYLISLFFMLISVSTCAQQTAGLTLAQAWELAYQNYAGLMAKDAQLQEAYYAKKEVQSRSLPQIQLQLQNSYGTFAGSNGAFFPVPGVFNVNGTKSDHAGSPAANTFGSVLADWKFFEFGRQRKTIAAAGYKVQEAQSGYDAAKLSLQAKVTSLYIGILYANSNLTWADQQVKRVKEILELTVSLADAGLKPGADTALAASSYLLAVASKNEWAGKYNAGQINFSEVVPGTSVLLPQQSFMHYQTLHILPDSISSNHPYLQILDQQVRYNEVQSTLASKKALPSLSLLGGLSARGSGIYTAGTVEKNWSAGFNNIAHNYLIGIGLTWNLSNIYTGSPEKKRTAKTLQSSKFNYDLQKLQMNIAIQAINSRTDQQLKQVKNIHLALAKAQQAYELYLSRYESGLINLTELLQIQSLLQQVEKNSIEVQQEFWNLLIRRAELSGDFNYLFNQF</sequence>
<dbReference type="GO" id="GO:0015562">
    <property type="term" value="F:efflux transmembrane transporter activity"/>
    <property type="evidence" value="ECO:0007669"/>
    <property type="project" value="InterPro"/>
</dbReference>
<dbReference type="InterPro" id="IPR003423">
    <property type="entry name" value="OMP_efflux"/>
</dbReference>
<name>A0A7W8ZNJ4_9SPHI</name>
<accession>A0A7W8ZNJ4</accession>
<feature type="signal peptide" evidence="8">
    <location>
        <begin position="1"/>
        <end position="22"/>
    </location>
</feature>
<organism evidence="9 10">
    <name type="scientific">Pedobacter cryoconitis</name>
    <dbReference type="NCBI Taxonomy" id="188932"/>
    <lineage>
        <taxon>Bacteria</taxon>
        <taxon>Pseudomonadati</taxon>
        <taxon>Bacteroidota</taxon>
        <taxon>Sphingobacteriia</taxon>
        <taxon>Sphingobacteriales</taxon>
        <taxon>Sphingobacteriaceae</taxon>
        <taxon>Pedobacter</taxon>
    </lineage>
</organism>